<dbReference type="Gene3D" id="3.40.50.1820">
    <property type="entry name" value="alpha/beta hydrolase"/>
    <property type="match status" value="1"/>
</dbReference>
<evidence type="ECO:0000256" key="1">
    <source>
        <dbReference type="SAM" id="SignalP"/>
    </source>
</evidence>
<accession>A0A2S8FBK2</accession>
<organism evidence="3 4">
    <name type="scientific">Blastopirellula marina</name>
    <dbReference type="NCBI Taxonomy" id="124"/>
    <lineage>
        <taxon>Bacteria</taxon>
        <taxon>Pseudomonadati</taxon>
        <taxon>Planctomycetota</taxon>
        <taxon>Planctomycetia</taxon>
        <taxon>Pirellulales</taxon>
        <taxon>Pirellulaceae</taxon>
        <taxon>Blastopirellula</taxon>
    </lineage>
</organism>
<evidence type="ECO:0000313" key="4">
    <source>
        <dbReference type="Proteomes" id="UP000238322"/>
    </source>
</evidence>
<feature type="signal peptide" evidence="1">
    <location>
        <begin position="1"/>
        <end position="20"/>
    </location>
</feature>
<sequence>MRSFAVSLALLFFVATFAQAEVQTKVIQYQVGDKTFDGFLAYDDAIKGPRPGVVVFHEWWGLNDYAKKRTKMLAELGYVAFAADMYGDGKFVDHPKDAGEMAGKVRANVAEWQKRATVALDILKKQPQCDPEKLAAIGYCFGGSTALELAYTGADLDAVATFHAALPTPTEEQAEDIKAKVLVCHGADDGFVPQMAIDAFKEKLADAKVDLDFVAFPGAVHSFTVEDSGKHNNPGMQYNKAADEKSWAMLLDLLKSTLGTN</sequence>
<protein>
    <submittedName>
        <fullName evidence="3">Dienelactone hydrolase family protein</fullName>
    </submittedName>
</protein>
<dbReference type="Pfam" id="PF01738">
    <property type="entry name" value="DLH"/>
    <property type="match status" value="1"/>
</dbReference>
<feature type="domain" description="Dienelactone hydrolase" evidence="2">
    <location>
        <begin position="36"/>
        <end position="256"/>
    </location>
</feature>
<keyword evidence="1" id="KW-0732">Signal</keyword>
<dbReference type="InterPro" id="IPR002925">
    <property type="entry name" value="Dienelactn_hydro"/>
</dbReference>
<dbReference type="SUPFAM" id="SSF53474">
    <property type="entry name" value="alpha/beta-Hydrolases"/>
    <property type="match status" value="1"/>
</dbReference>
<proteinExistence type="predicted"/>
<evidence type="ECO:0000313" key="3">
    <source>
        <dbReference type="EMBL" id="PQO29543.1"/>
    </source>
</evidence>
<dbReference type="PANTHER" id="PTHR22946">
    <property type="entry name" value="DIENELACTONE HYDROLASE DOMAIN-CONTAINING PROTEIN-RELATED"/>
    <property type="match status" value="1"/>
</dbReference>
<comment type="caution">
    <text evidence="3">The sequence shown here is derived from an EMBL/GenBank/DDBJ whole genome shotgun (WGS) entry which is preliminary data.</text>
</comment>
<dbReference type="RefSeq" id="WP_105332737.1">
    <property type="nucleotide sequence ID" value="NZ_PUHY01000015.1"/>
</dbReference>
<name>A0A2S8FBK2_9BACT</name>
<dbReference type="Proteomes" id="UP000238322">
    <property type="component" value="Unassembled WGS sequence"/>
</dbReference>
<dbReference type="InterPro" id="IPR050261">
    <property type="entry name" value="FrsA_esterase"/>
</dbReference>
<reference evidence="3 4" key="1">
    <citation type="submission" date="2018-02" db="EMBL/GenBank/DDBJ databases">
        <title>Comparative genomes isolates from brazilian mangrove.</title>
        <authorList>
            <person name="Araujo J.E."/>
            <person name="Taketani R.G."/>
            <person name="Silva M.C.P."/>
            <person name="Loureco M.V."/>
            <person name="Andreote F.D."/>
        </authorList>
    </citation>
    <scope>NUCLEOTIDE SEQUENCE [LARGE SCALE GENOMIC DNA]</scope>
    <source>
        <strain evidence="3 4">Hex-1 MGV</strain>
    </source>
</reference>
<keyword evidence="3" id="KW-0378">Hydrolase</keyword>
<dbReference type="GO" id="GO:0016787">
    <property type="term" value="F:hydrolase activity"/>
    <property type="evidence" value="ECO:0007669"/>
    <property type="project" value="UniProtKB-KW"/>
</dbReference>
<evidence type="ECO:0000259" key="2">
    <source>
        <dbReference type="Pfam" id="PF01738"/>
    </source>
</evidence>
<gene>
    <name evidence="3" type="ORF">C5Y83_26140</name>
</gene>
<dbReference type="PANTHER" id="PTHR22946:SF0">
    <property type="entry name" value="DIENELACTONE HYDROLASE DOMAIN-CONTAINING PROTEIN"/>
    <property type="match status" value="1"/>
</dbReference>
<dbReference type="OrthoDB" id="9771666at2"/>
<dbReference type="AlphaFoldDB" id="A0A2S8FBK2"/>
<feature type="chain" id="PRO_5015461477" evidence="1">
    <location>
        <begin position="21"/>
        <end position="261"/>
    </location>
</feature>
<dbReference type="EMBL" id="PUHY01000015">
    <property type="protein sequence ID" value="PQO29543.1"/>
    <property type="molecule type" value="Genomic_DNA"/>
</dbReference>
<dbReference type="InterPro" id="IPR029058">
    <property type="entry name" value="AB_hydrolase_fold"/>
</dbReference>